<dbReference type="EMBL" id="CCCS020000037">
    <property type="protein sequence ID" value="CDQ10826.1"/>
    <property type="molecule type" value="Genomic_DNA"/>
</dbReference>
<dbReference type="EMBL" id="LT841305">
    <property type="protein sequence ID" value="SMH65966.1"/>
    <property type="molecule type" value="Genomic_DNA"/>
</dbReference>
<name>A0A060UR95_9PROT</name>
<evidence type="ECO:0000313" key="2">
    <source>
        <dbReference type="EMBL" id="SMH65966.1"/>
    </source>
</evidence>
<evidence type="ECO:0000313" key="1">
    <source>
        <dbReference type="EMBL" id="CDQ10826.1"/>
    </source>
</evidence>
<evidence type="ECO:0000313" key="3">
    <source>
        <dbReference type="Proteomes" id="UP000193925"/>
    </source>
</evidence>
<organism evidence="1">
    <name type="scientific">Acidithiobacillus ferrivorans</name>
    <dbReference type="NCBI Taxonomy" id="160808"/>
    <lineage>
        <taxon>Bacteria</taxon>
        <taxon>Pseudomonadati</taxon>
        <taxon>Pseudomonadota</taxon>
        <taxon>Acidithiobacillia</taxon>
        <taxon>Acidithiobacillales</taxon>
        <taxon>Acidithiobacillaceae</taxon>
        <taxon>Acidithiobacillus</taxon>
    </lineage>
</organism>
<reference evidence="1" key="1">
    <citation type="submission" date="2014-03" db="EMBL/GenBank/DDBJ databases">
        <authorList>
            <person name="Genoscope - CEA"/>
        </authorList>
    </citation>
    <scope>NUCLEOTIDE SEQUENCE [LARGE SCALE GENOMIC DNA]</scope>
    <source>
        <strain evidence="1">CF27</strain>
    </source>
</reference>
<gene>
    <name evidence="2" type="ORF">AFERRI_20755</name>
    <name evidence="1" type="ORF">AFERRI_420124</name>
</gene>
<protein>
    <submittedName>
        <fullName evidence="1">Uncharacterized protein</fullName>
    </submittedName>
</protein>
<keyword evidence="3" id="KW-1185">Reference proteome</keyword>
<sequence length="75" mass="7976">MLKFSTILVVNNGGYYGLHIRYASARVLLETGHEHRDDTAYCLGVAAALPWAAAGSVWASAGEARIPMARISTGV</sequence>
<proteinExistence type="predicted"/>
<reference evidence="2 3" key="3">
    <citation type="submission" date="2017-03" db="EMBL/GenBank/DDBJ databases">
        <authorList>
            <person name="Regsiter A."/>
            <person name="William W."/>
        </authorList>
    </citation>
    <scope>NUCLEOTIDE SEQUENCE [LARGE SCALE GENOMIC DNA]</scope>
    <source>
        <strain evidence="2">PRJEB5721</strain>
    </source>
</reference>
<dbReference type="Proteomes" id="UP000193925">
    <property type="component" value="Chromosome AFERRI"/>
</dbReference>
<reference evidence="1" key="2">
    <citation type="submission" date="2014-07" db="EMBL/GenBank/DDBJ databases">
        <title>Initial genome analysis of the psychrotolerant acidophile Acidithiobacillus ferrivorans CF27: insights into iron and sulfur oxidation pathways and into biofilm formation.</title>
        <authorList>
            <person name="Talla E."/>
            <person name="Hedrich S."/>
            <person name="Mangenot S."/>
            <person name="Ji B."/>
            <person name="Johnson D.B."/>
            <person name="Barbe V."/>
            <person name="Bonnefoy V."/>
        </authorList>
    </citation>
    <scope>NUCLEOTIDE SEQUENCE [LARGE SCALE GENOMIC DNA]</scope>
    <source>
        <strain evidence="1">CF27</strain>
    </source>
</reference>
<dbReference type="AlphaFoldDB" id="A0A060UR95"/>
<accession>A0A060UR95</accession>